<dbReference type="Proteomes" id="UP001479436">
    <property type="component" value="Unassembled WGS sequence"/>
</dbReference>
<dbReference type="Pfam" id="PF10604">
    <property type="entry name" value="Polyketide_cyc2"/>
    <property type="match status" value="1"/>
</dbReference>
<name>A0ABR2W9K5_9FUNG</name>
<gene>
    <name evidence="1" type="ORF">K7432_001454</name>
</gene>
<reference evidence="1 2" key="1">
    <citation type="submission" date="2023-04" db="EMBL/GenBank/DDBJ databases">
        <title>Genome of Basidiobolus ranarum AG-B5.</title>
        <authorList>
            <person name="Stajich J.E."/>
            <person name="Carter-House D."/>
            <person name="Gryganskyi A."/>
        </authorList>
    </citation>
    <scope>NUCLEOTIDE SEQUENCE [LARGE SCALE GENOMIC DNA]</scope>
    <source>
        <strain evidence="1 2">AG-B5</strain>
    </source>
</reference>
<protein>
    <recommendedName>
        <fullName evidence="3">Bet v1-like protein</fullName>
    </recommendedName>
</protein>
<dbReference type="CDD" id="cd07821">
    <property type="entry name" value="PYR_PYL_RCAR_like"/>
    <property type="match status" value="1"/>
</dbReference>
<dbReference type="PANTHER" id="PTHR39332">
    <property type="entry name" value="BLL4707 PROTEIN"/>
    <property type="match status" value="1"/>
</dbReference>
<dbReference type="EMBL" id="JASJQH010006908">
    <property type="protein sequence ID" value="KAK9727884.1"/>
    <property type="molecule type" value="Genomic_DNA"/>
</dbReference>
<comment type="caution">
    <text evidence="1">The sequence shown here is derived from an EMBL/GenBank/DDBJ whole genome shotgun (WGS) entry which is preliminary data.</text>
</comment>
<dbReference type="InterPro" id="IPR019587">
    <property type="entry name" value="Polyketide_cyclase/dehydratase"/>
</dbReference>
<dbReference type="SUPFAM" id="SSF55961">
    <property type="entry name" value="Bet v1-like"/>
    <property type="match status" value="1"/>
</dbReference>
<keyword evidence="2" id="KW-1185">Reference proteome</keyword>
<accession>A0ABR2W9K5</accession>
<evidence type="ECO:0000313" key="1">
    <source>
        <dbReference type="EMBL" id="KAK9727884.1"/>
    </source>
</evidence>
<dbReference type="PANTHER" id="PTHR39332:SF7">
    <property type="entry name" value="SRPBCC FAMILY PROTEIN"/>
    <property type="match status" value="1"/>
</dbReference>
<organism evidence="1 2">
    <name type="scientific">Basidiobolus ranarum</name>
    <dbReference type="NCBI Taxonomy" id="34480"/>
    <lineage>
        <taxon>Eukaryota</taxon>
        <taxon>Fungi</taxon>
        <taxon>Fungi incertae sedis</taxon>
        <taxon>Zoopagomycota</taxon>
        <taxon>Entomophthoromycotina</taxon>
        <taxon>Basidiobolomycetes</taxon>
        <taxon>Basidiobolales</taxon>
        <taxon>Basidiobolaceae</taxon>
        <taxon>Basidiobolus</taxon>
    </lineage>
</organism>
<dbReference type="InterPro" id="IPR023393">
    <property type="entry name" value="START-like_dom_sf"/>
</dbReference>
<dbReference type="Gene3D" id="3.30.530.20">
    <property type="match status" value="1"/>
</dbReference>
<evidence type="ECO:0008006" key="3">
    <source>
        <dbReference type="Google" id="ProtNLM"/>
    </source>
</evidence>
<proteinExistence type="predicted"/>
<sequence>MSVSHVVESHVIPAPANAVWSMVRECNFKFWSLVESVEVQHGAAAEVGSTRKVIFKDGTVQVFKIVELSDLRHTVTYEIIESEPATDFMSSMHSFKLLPITHDNTTFIQWSGDFSADATQAVIQDSQYKKKDGLVELAKALRQ</sequence>
<evidence type="ECO:0000313" key="2">
    <source>
        <dbReference type="Proteomes" id="UP001479436"/>
    </source>
</evidence>